<evidence type="ECO:0000313" key="3">
    <source>
        <dbReference type="EMBL" id="MBB2997685.1"/>
    </source>
</evidence>
<dbReference type="EMBL" id="JACHVS010000006">
    <property type="protein sequence ID" value="MBB2997685.1"/>
    <property type="molecule type" value="Genomic_DNA"/>
</dbReference>
<sequence length="178" mass="18651">MTDTAIGTPPIMGLAEAARECGISVSTLRRRKEALVTAGATVSPKGWEIPIPALVALGYLGSTTPPPASPVTPATKPPGDARVEAALIEVDSLRARLADAEQRAAVAEAIAGERERVIQAQAATLRMLERGTPAGPAESLPDTSDDGYPDNPATAPVKVPLMAPDSRPKRWLSFGRRR</sequence>
<accession>A0A839QSM3</accession>
<feature type="coiled-coil region" evidence="1">
    <location>
        <begin position="83"/>
        <end position="110"/>
    </location>
</feature>
<name>A0A839QSM3_9MICC</name>
<keyword evidence="1" id="KW-0175">Coiled coil</keyword>
<comment type="caution">
    <text evidence="3">The sequence shown here is derived from an EMBL/GenBank/DDBJ whole genome shotgun (WGS) entry which is preliminary data.</text>
</comment>
<gene>
    <name evidence="3" type="ORF">E9229_003958</name>
</gene>
<protein>
    <submittedName>
        <fullName evidence="3">Uncharacterized protein</fullName>
    </submittedName>
</protein>
<dbReference type="AlphaFoldDB" id="A0A839QSM3"/>
<evidence type="ECO:0000313" key="4">
    <source>
        <dbReference type="Proteomes" id="UP000523000"/>
    </source>
</evidence>
<keyword evidence="4" id="KW-1185">Reference proteome</keyword>
<evidence type="ECO:0000256" key="2">
    <source>
        <dbReference type="SAM" id="MobiDB-lite"/>
    </source>
</evidence>
<reference evidence="3 4" key="1">
    <citation type="submission" date="2020-08" db="EMBL/GenBank/DDBJ databases">
        <title>Sequencing the genomes of 1000 actinobacteria strains.</title>
        <authorList>
            <person name="Klenk H.-P."/>
        </authorList>
    </citation>
    <scope>NUCLEOTIDE SEQUENCE [LARGE SCALE GENOMIC DNA]</scope>
    <source>
        <strain evidence="3 4">DSM 22826</strain>
    </source>
</reference>
<feature type="region of interest" description="Disordered" evidence="2">
    <location>
        <begin position="128"/>
        <end position="178"/>
    </location>
</feature>
<organism evidence="3 4">
    <name type="scientific">Paeniglutamicibacter cryotolerans</name>
    <dbReference type="NCBI Taxonomy" id="670079"/>
    <lineage>
        <taxon>Bacteria</taxon>
        <taxon>Bacillati</taxon>
        <taxon>Actinomycetota</taxon>
        <taxon>Actinomycetes</taxon>
        <taxon>Micrococcales</taxon>
        <taxon>Micrococcaceae</taxon>
        <taxon>Paeniglutamicibacter</taxon>
    </lineage>
</organism>
<dbReference type="Proteomes" id="UP000523000">
    <property type="component" value="Unassembled WGS sequence"/>
</dbReference>
<proteinExistence type="predicted"/>
<evidence type="ECO:0000256" key="1">
    <source>
        <dbReference type="SAM" id="Coils"/>
    </source>
</evidence>